<comment type="caution">
    <text evidence="2">The sequence shown here is derived from an EMBL/GenBank/DDBJ whole genome shotgun (WGS) entry which is preliminary data.</text>
</comment>
<protein>
    <submittedName>
        <fullName evidence="2">Uncharacterized protein</fullName>
    </submittedName>
</protein>
<evidence type="ECO:0000313" key="2">
    <source>
        <dbReference type="EMBL" id="TDT44178.1"/>
    </source>
</evidence>
<accession>A0A4V3ER87</accession>
<evidence type="ECO:0000313" key="3">
    <source>
        <dbReference type="Proteomes" id="UP000295830"/>
    </source>
</evidence>
<organism evidence="2 3">
    <name type="scientific">Halospina denitrificans</name>
    <dbReference type="NCBI Taxonomy" id="332522"/>
    <lineage>
        <taxon>Bacteria</taxon>
        <taxon>Pseudomonadati</taxon>
        <taxon>Pseudomonadota</taxon>
        <taxon>Gammaproteobacteria</taxon>
        <taxon>Halospina</taxon>
    </lineage>
</organism>
<sequence length="362" mass="39215">MSGWKMASIAVVAVLGGSVLGLYWVTGTPPDDQGTHAGNRETVPAPEPPTGQQAAEPAEAEPPGPERQIANEFARVADAYEAGSQYPAYSFPISEEHLQDYAYNQYSPVVTPVSDGGDTARLSVELEQLHFEKGNPILGTATVSGDAAADLTVNEVSVRDPAGQSLYRQSLEAESDGEYELVIRPSGSEASEWPVELMVMVSGSFRGQDVDAVAPLRYNDPVGEVASVGDARVEGAHLIIPVEVDVDGEGDYAISGNLYSRDGEPLIHIEHEARLSGFDNGTKLRIHRQALEAKGNEGPYELGDLRLRKLPAHPGDRTSYGPRLEKRFNVEGASFDEYSDTTYEDPMREARLEFLRKAAEEL</sequence>
<feature type="region of interest" description="Disordered" evidence="1">
    <location>
        <begin position="31"/>
        <end position="65"/>
    </location>
</feature>
<keyword evidence="3" id="KW-1185">Reference proteome</keyword>
<reference evidence="2 3" key="1">
    <citation type="submission" date="2019-03" db="EMBL/GenBank/DDBJ databases">
        <title>Genomic Encyclopedia of Type Strains, Phase IV (KMG-IV): sequencing the most valuable type-strain genomes for metagenomic binning, comparative biology and taxonomic classification.</title>
        <authorList>
            <person name="Goeker M."/>
        </authorList>
    </citation>
    <scope>NUCLEOTIDE SEQUENCE [LARGE SCALE GENOMIC DNA]</scope>
    <source>
        <strain evidence="2 3">DSM 15505</strain>
    </source>
</reference>
<dbReference type="AlphaFoldDB" id="A0A4V3ER87"/>
<evidence type="ECO:0000256" key="1">
    <source>
        <dbReference type="SAM" id="MobiDB-lite"/>
    </source>
</evidence>
<dbReference type="EMBL" id="SOAX01000001">
    <property type="protein sequence ID" value="TDT44178.1"/>
    <property type="molecule type" value="Genomic_DNA"/>
</dbReference>
<dbReference type="RefSeq" id="WP_133734589.1">
    <property type="nucleotide sequence ID" value="NZ_SOAX01000001.1"/>
</dbReference>
<proteinExistence type="predicted"/>
<dbReference type="OrthoDB" id="6358017at2"/>
<dbReference type="Proteomes" id="UP000295830">
    <property type="component" value="Unassembled WGS sequence"/>
</dbReference>
<name>A0A4V3ER87_9GAMM</name>
<gene>
    <name evidence="2" type="ORF">DES49_0278</name>
</gene>